<name>A0A7R9WRS3_9STRA</name>
<accession>A0A7R9WRS3</accession>
<dbReference type="EMBL" id="HBEF01005037">
    <property type="protein sequence ID" value="CAD8331006.1"/>
    <property type="molecule type" value="Transcribed_RNA"/>
</dbReference>
<proteinExistence type="predicted"/>
<protein>
    <submittedName>
        <fullName evidence="1">Uncharacterized protein</fullName>
    </submittedName>
</protein>
<gene>
    <name evidence="1" type="ORF">CAUS1442_LOCUS3105</name>
</gene>
<dbReference type="AlphaFoldDB" id="A0A7R9WRS3"/>
<reference evidence="1" key="1">
    <citation type="submission" date="2021-01" db="EMBL/GenBank/DDBJ databases">
        <authorList>
            <person name="Corre E."/>
            <person name="Pelletier E."/>
            <person name="Niang G."/>
            <person name="Scheremetjew M."/>
            <person name="Finn R."/>
            <person name="Kale V."/>
            <person name="Holt S."/>
            <person name="Cochrane G."/>
            <person name="Meng A."/>
            <person name="Brown T."/>
            <person name="Cohen L."/>
        </authorList>
    </citation>
    <scope>NUCLEOTIDE SEQUENCE</scope>
    <source>
        <strain evidence="1">CCMP3328</strain>
    </source>
</reference>
<organism evidence="1">
    <name type="scientific">Craspedostauros australis</name>
    <dbReference type="NCBI Taxonomy" id="1486917"/>
    <lineage>
        <taxon>Eukaryota</taxon>
        <taxon>Sar</taxon>
        <taxon>Stramenopiles</taxon>
        <taxon>Ochrophyta</taxon>
        <taxon>Bacillariophyta</taxon>
        <taxon>Bacillariophyceae</taxon>
        <taxon>Bacillariophycidae</taxon>
        <taxon>Naviculales</taxon>
        <taxon>Naviculaceae</taxon>
        <taxon>Craspedostauros</taxon>
    </lineage>
</organism>
<sequence>METDTNEDGTVFLPQDLPTSNEIIEAFNKLQEDSGLTIASLIAQVQVPCPDEATQLPAQFTQLIHLDIVDLNLSDGLQASVDNDPTILSQALGTCIPHTYKHLQSSKVCDSMAHQIIDASAIDVHASDDIDGAYSVSFEAGGSCSGCDPSNPSLFSDNDGGSRHLSQIGAAARTSIRPGKQRALSGGDTADEESELCFCNPDVVDEDHTPAMEDFVSALSECVVHALELGE</sequence>
<evidence type="ECO:0000313" key="1">
    <source>
        <dbReference type="EMBL" id="CAD8331006.1"/>
    </source>
</evidence>